<dbReference type="RefSeq" id="WP_005053975.1">
    <property type="nucleotide sequence ID" value="NZ_KB849759.1"/>
</dbReference>
<dbReference type="OrthoDB" id="8966094at2"/>
<dbReference type="GeneID" id="29855486"/>
<evidence type="ECO:0000313" key="1">
    <source>
        <dbReference type="EMBL" id="ENW04965.1"/>
    </source>
</evidence>
<dbReference type="PATRIC" id="fig|1217649.3.peg.1632"/>
<comment type="caution">
    <text evidence="1">The sequence shown here is derived from an EMBL/GenBank/DDBJ whole genome shotgun (WGS) entry which is preliminary data.</text>
</comment>
<name>N9FCE4_9GAMM</name>
<evidence type="ECO:0000313" key="2">
    <source>
        <dbReference type="Proteomes" id="UP000018417"/>
    </source>
</evidence>
<dbReference type="Proteomes" id="UP000018417">
    <property type="component" value="Unassembled WGS sequence"/>
</dbReference>
<gene>
    <name evidence="1" type="ORF">F934_01697</name>
</gene>
<dbReference type="EMBL" id="APQK01000012">
    <property type="protein sequence ID" value="ENW04965.1"/>
    <property type="molecule type" value="Genomic_DNA"/>
</dbReference>
<accession>N9FCE4</accession>
<proteinExistence type="predicted"/>
<protein>
    <submittedName>
        <fullName evidence="1">Uncharacterized protein</fullName>
    </submittedName>
</protein>
<organism evidence="1 2">
    <name type="scientific">Acinetobacter beijerinckii ANC 3835</name>
    <dbReference type="NCBI Taxonomy" id="1217649"/>
    <lineage>
        <taxon>Bacteria</taxon>
        <taxon>Pseudomonadati</taxon>
        <taxon>Pseudomonadota</taxon>
        <taxon>Gammaproteobacteria</taxon>
        <taxon>Moraxellales</taxon>
        <taxon>Moraxellaceae</taxon>
        <taxon>Acinetobacter</taxon>
    </lineage>
</organism>
<sequence>MKFQTIFENFKSSTNGTDAYKQLKVQCEQSLKNSDQQLEYSSLLLIYGFAKNYVLLYEDQAVTSEFAEKVKDQLVHYMSDLNTALLTRDSAKILDSLNSISKEYIASSRIF</sequence>
<dbReference type="AlphaFoldDB" id="N9FCE4"/>
<reference evidence="1 2" key="1">
    <citation type="submission" date="2013-02" db="EMBL/GenBank/DDBJ databases">
        <title>The Genome Sequence of Acinetobacter beijerinckii ANC 3835.</title>
        <authorList>
            <consortium name="The Broad Institute Genome Sequencing Platform"/>
            <consortium name="The Broad Institute Genome Sequencing Center for Infectious Disease"/>
            <person name="Cerqueira G."/>
            <person name="Feldgarden M."/>
            <person name="Courvalin P."/>
            <person name="Perichon B."/>
            <person name="Grillot-Courvalin C."/>
            <person name="Clermont D."/>
            <person name="Rocha E."/>
            <person name="Yoon E.-J."/>
            <person name="Nemec A."/>
            <person name="Walker B."/>
            <person name="Young S.K."/>
            <person name="Zeng Q."/>
            <person name="Gargeya S."/>
            <person name="Fitzgerald M."/>
            <person name="Haas B."/>
            <person name="Abouelleil A."/>
            <person name="Alvarado L."/>
            <person name="Arachchi H.M."/>
            <person name="Berlin A.M."/>
            <person name="Chapman S.B."/>
            <person name="Dewar J."/>
            <person name="Goldberg J."/>
            <person name="Griggs A."/>
            <person name="Gujja S."/>
            <person name="Hansen M."/>
            <person name="Howarth C."/>
            <person name="Imamovic A."/>
            <person name="Larimer J."/>
            <person name="McCowan C."/>
            <person name="Murphy C."/>
            <person name="Neiman D."/>
            <person name="Pearson M."/>
            <person name="Priest M."/>
            <person name="Roberts A."/>
            <person name="Saif S."/>
            <person name="Shea T."/>
            <person name="Sisk P."/>
            <person name="Sykes S."/>
            <person name="Wortman J."/>
            <person name="Nusbaum C."/>
            <person name="Birren B."/>
        </authorList>
    </citation>
    <scope>NUCLEOTIDE SEQUENCE [LARGE SCALE GENOMIC DNA]</scope>
    <source>
        <strain evidence="1 2">ANC 3835</strain>
    </source>
</reference>
<dbReference type="HOGENOM" id="CLU_173925_0_0_6"/>